<proteinExistence type="predicted"/>
<evidence type="ECO:0008006" key="4">
    <source>
        <dbReference type="Google" id="ProtNLM"/>
    </source>
</evidence>
<gene>
    <name evidence="2" type="ordered locus">Tbis_3291</name>
</gene>
<sequence length="77" mass="8539">MTQRRQEELKPIETHDTATILVGTVLWVIALLAMVLVVKPADPRPVWTCVAGIGLGLFGLGYVRIRDARRKRRSTGA</sequence>
<name>D6Y919_THEBD</name>
<protein>
    <recommendedName>
        <fullName evidence="4">DUF2530 domain-containing protein</fullName>
    </recommendedName>
</protein>
<dbReference type="RefSeq" id="WP_013133514.1">
    <property type="nucleotide sequence ID" value="NC_014165.1"/>
</dbReference>
<dbReference type="AlphaFoldDB" id="D6Y919"/>
<keyword evidence="1" id="KW-0812">Transmembrane</keyword>
<organism evidence="2 3">
    <name type="scientific">Thermobispora bispora (strain ATCC 19993 / DSM 43833 / CBS 139.67 / JCM 10125 / KCTC 9307 / NBRC 14880 / R51)</name>
    <dbReference type="NCBI Taxonomy" id="469371"/>
    <lineage>
        <taxon>Bacteria</taxon>
        <taxon>Bacillati</taxon>
        <taxon>Actinomycetota</taxon>
        <taxon>Actinomycetes</taxon>
        <taxon>Streptosporangiales</taxon>
        <taxon>Streptosporangiaceae</taxon>
        <taxon>Thermobispora</taxon>
    </lineage>
</organism>
<reference evidence="2 3" key="1">
    <citation type="submission" date="2010-01" db="EMBL/GenBank/DDBJ databases">
        <title>The complete genome of Thermobispora bispora DSM 43833.</title>
        <authorList>
            <consortium name="US DOE Joint Genome Institute (JGI-PGF)"/>
            <person name="Lucas S."/>
            <person name="Copeland A."/>
            <person name="Lapidus A."/>
            <person name="Glavina del Rio T."/>
            <person name="Dalin E."/>
            <person name="Tice H."/>
            <person name="Bruce D."/>
            <person name="Goodwin L."/>
            <person name="Pitluck S."/>
            <person name="Kyrpides N."/>
            <person name="Mavromatis K."/>
            <person name="Ivanova N."/>
            <person name="Mikhailova N."/>
            <person name="Chertkov O."/>
            <person name="Brettin T."/>
            <person name="Detter J.C."/>
            <person name="Han C."/>
            <person name="Larimer F."/>
            <person name="Land M."/>
            <person name="Hauser L."/>
            <person name="Markowitz V."/>
            <person name="Cheng J.-F."/>
            <person name="Hugenholtz P."/>
            <person name="Woyke T."/>
            <person name="Wu D."/>
            <person name="Jando M."/>
            <person name="Schneider S."/>
            <person name="Klenk H.-P."/>
            <person name="Eisen J.A."/>
        </authorList>
    </citation>
    <scope>NUCLEOTIDE SEQUENCE [LARGE SCALE GENOMIC DNA]</scope>
    <source>
        <strain evidence="3">ATCC 19993 / DSM 43833 / CBS 139.67 / JCM 10125 / KCTC 9307 / NBRC 14880 / R51</strain>
    </source>
</reference>
<dbReference type="KEGG" id="tbi:Tbis_3291"/>
<evidence type="ECO:0000313" key="2">
    <source>
        <dbReference type="EMBL" id="ADG89981.1"/>
    </source>
</evidence>
<keyword evidence="1" id="KW-0472">Membrane</keyword>
<dbReference type="InterPro" id="IPR019681">
    <property type="entry name" value="DUF2530"/>
</dbReference>
<feature type="transmembrane region" description="Helical" evidence="1">
    <location>
        <begin position="44"/>
        <end position="63"/>
    </location>
</feature>
<keyword evidence="3" id="KW-1185">Reference proteome</keyword>
<feature type="transmembrane region" description="Helical" evidence="1">
    <location>
        <begin position="20"/>
        <end position="38"/>
    </location>
</feature>
<evidence type="ECO:0000256" key="1">
    <source>
        <dbReference type="SAM" id="Phobius"/>
    </source>
</evidence>
<dbReference type="HOGENOM" id="CLU_150710_1_1_11"/>
<keyword evidence="1" id="KW-1133">Transmembrane helix</keyword>
<evidence type="ECO:0000313" key="3">
    <source>
        <dbReference type="Proteomes" id="UP000006640"/>
    </source>
</evidence>
<accession>D6Y919</accession>
<dbReference type="Proteomes" id="UP000006640">
    <property type="component" value="Chromosome"/>
</dbReference>
<dbReference type="eggNOG" id="ENOG5033M0S">
    <property type="taxonomic scope" value="Bacteria"/>
</dbReference>
<dbReference type="Pfam" id="PF10745">
    <property type="entry name" value="DUF2530"/>
    <property type="match status" value="1"/>
</dbReference>
<dbReference type="EMBL" id="CP001874">
    <property type="protein sequence ID" value="ADG89981.1"/>
    <property type="molecule type" value="Genomic_DNA"/>
</dbReference>
<dbReference type="OrthoDB" id="3541062at2"/>